<keyword evidence="3" id="KW-1185">Reference proteome</keyword>
<feature type="transmembrane region" description="Helical" evidence="1">
    <location>
        <begin position="25"/>
        <end position="49"/>
    </location>
</feature>
<dbReference type="PIRSF" id="PIRSF021383">
    <property type="entry name" value="YunB"/>
    <property type="match status" value="1"/>
</dbReference>
<accession>A0A2U1K394</accession>
<dbReference type="Proteomes" id="UP000245998">
    <property type="component" value="Unassembled WGS sequence"/>
</dbReference>
<dbReference type="OrthoDB" id="1649278at2"/>
<keyword evidence="1" id="KW-0472">Membrane</keyword>
<evidence type="ECO:0000313" key="3">
    <source>
        <dbReference type="Proteomes" id="UP000245998"/>
    </source>
</evidence>
<dbReference type="EMBL" id="QCZG01000013">
    <property type="protein sequence ID" value="PWA12007.1"/>
    <property type="molecule type" value="Genomic_DNA"/>
</dbReference>
<keyword evidence="1" id="KW-0812">Transmembrane</keyword>
<organism evidence="2 3">
    <name type="scientific">Pueribacillus theae</name>
    <dbReference type="NCBI Taxonomy" id="2171751"/>
    <lineage>
        <taxon>Bacteria</taxon>
        <taxon>Bacillati</taxon>
        <taxon>Bacillota</taxon>
        <taxon>Bacilli</taxon>
        <taxon>Bacillales</taxon>
        <taxon>Bacillaceae</taxon>
        <taxon>Pueribacillus</taxon>
    </lineage>
</organism>
<keyword evidence="1" id="KW-1133">Transmembrane helix</keyword>
<gene>
    <name evidence="2" type="primary">yunB</name>
    <name evidence="2" type="ORF">DCC39_07950</name>
</gene>
<name>A0A2U1K394_9BACI</name>
<dbReference type="InterPro" id="IPR014197">
    <property type="entry name" value="Sporulation_prot_YunB"/>
</dbReference>
<evidence type="ECO:0000256" key="1">
    <source>
        <dbReference type="SAM" id="Phobius"/>
    </source>
</evidence>
<dbReference type="Pfam" id="PF09560">
    <property type="entry name" value="Spore_YunB"/>
    <property type="match status" value="1"/>
</dbReference>
<proteinExistence type="predicted"/>
<comment type="caution">
    <text evidence="2">The sequence shown here is derived from an EMBL/GenBank/DDBJ whole genome shotgun (WGS) entry which is preliminary data.</text>
</comment>
<protein>
    <submittedName>
        <fullName evidence="2">Sporulation protein YunB</fullName>
    </submittedName>
</protein>
<sequence>MHIYSMKGGVFLFRRKRLRRVRGPLPFRTVFAISSVIFTIMTLQGLWLVERNIKPTLIEIAKAETQRIAQQAINDAVSSKMVGDLEKLEEHDELVITDIDQNGKITSARINSKVFNHILSEATKRAQEYLNKVERGEINQWTETADGTEAESIRDGEEGVVHYISLGKATHNTLLANLGPKIPIRFHTIGEVKSQPISNVKLVGINNIWIEINIRLDVNVNVVVPFATETDTVTTNVPLVFTLINGEVPEFYNNSNQGMPPAIVPNAR</sequence>
<evidence type="ECO:0000313" key="2">
    <source>
        <dbReference type="EMBL" id="PWA12007.1"/>
    </source>
</evidence>
<dbReference type="NCBIfam" id="TIGR02832">
    <property type="entry name" value="spo_yunB"/>
    <property type="match status" value="1"/>
</dbReference>
<reference evidence="2 3" key="1">
    <citation type="submission" date="2018-04" db="EMBL/GenBank/DDBJ databases">
        <title>Camelliibacillus theae gen. nov., sp. nov., isolated from Pu'er tea.</title>
        <authorList>
            <person name="Niu L."/>
        </authorList>
    </citation>
    <scope>NUCLEOTIDE SEQUENCE [LARGE SCALE GENOMIC DNA]</scope>
    <source>
        <strain evidence="2 3">T8</strain>
    </source>
</reference>
<dbReference type="AlphaFoldDB" id="A0A2U1K394"/>